<accession>A0A2X4K001</accession>
<sequence>MGNLKIQDFIYGISAFIKGSLVTIPLVALFSFLFQNKYGLSHFLFILPMSYLPYLVKRSKSNAYLSILLMMALTSLREFLHIPKFRVTIWIIIGHLFLLVLLYLIKKYLIKICEKNDKE</sequence>
<comment type="caution">
    <text evidence="1">The sequence shown here is derived from an EMBL/GenBank/DDBJ whole genome shotgun (WGS) entry which is preliminary data.</text>
</comment>
<evidence type="ECO:0000313" key="2">
    <source>
        <dbReference type="Proteomes" id="UP000483839"/>
    </source>
</evidence>
<protein>
    <submittedName>
        <fullName evidence="1">Uncharacterized protein</fullName>
    </submittedName>
</protein>
<organism evidence="1 2">
    <name type="scientific">Streptococcus uberis</name>
    <dbReference type="NCBI Taxonomy" id="1349"/>
    <lineage>
        <taxon>Bacteria</taxon>
        <taxon>Bacillati</taxon>
        <taxon>Bacillota</taxon>
        <taxon>Bacilli</taxon>
        <taxon>Lactobacillales</taxon>
        <taxon>Streptococcaceae</taxon>
        <taxon>Streptococcus</taxon>
    </lineage>
</organism>
<dbReference type="AlphaFoldDB" id="A0A2X4K001"/>
<dbReference type="Proteomes" id="UP000483839">
    <property type="component" value="Unassembled WGS sequence"/>
</dbReference>
<gene>
    <name evidence="1" type="ORF">GKS16_06195</name>
</gene>
<name>A0A2X4K001_STRUB</name>
<evidence type="ECO:0000313" key="1">
    <source>
        <dbReference type="EMBL" id="MTD01857.1"/>
    </source>
</evidence>
<dbReference type="RefSeq" id="WP_012657618.1">
    <property type="nucleotide sequence ID" value="NZ_BAABQL010000010.1"/>
</dbReference>
<proteinExistence type="predicted"/>
<dbReference type="EMBL" id="WLXI01000043">
    <property type="protein sequence ID" value="MTD01857.1"/>
    <property type="molecule type" value="Genomic_DNA"/>
</dbReference>
<reference evidence="1 2" key="1">
    <citation type="submission" date="2019-11" db="EMBL/GenBank/DDBJ databases">
        <title>Streptococcus uberis isolated from clinical mastitis cases on a southeastern Queensland dairy.</title>
        <authorList>
            <person name="Workentine M.L."/>
            <person name="Price R."/>
            <person name="Olchowy T."/>
        </authorList>
    </citation>
    <scope>NUCLEOTIDE SEQUENCE [LARGE SCALE GENOMIC DNA]</scope>
    <source>
        <strain evidence="1 2">OLC4459-A17</strain>
    </source>
</reference>